<name>A0A2B7YA34_9EURO</name>
<organism evidence="2 3">
    <name type="scientific">Helicocarpus griseus UAMH5409</name>
    <dbReference type="NCBI Taxonomy" id="1447875"/>
    <lineage>
        <taxon>Eukaryota</taxon>
        <taxon>Fungi</taxon>
        <taxon>Dikarya</taxon>
        <taxon>Ascomycota</taxon>
        <taxon>Pezizomycotina</taxon>
        <taxon>Eurotiomycetes</taxon>
        <taxon>Eurotiomycetidae</taxon>
        <taxon>Onygenales</taxon>
        <taxon>Ajellomycetaceae</taxon>
        <taxon>Helicocarpus</taxon>
    </lineage>
</organism>
<sequence>MDQPVGSPGSPGSQCIQADSTDSLQPADRQKVSSLLSRSDYQGNSEPLLMAPPAEQLLRGCPDAFISILQACNGSR</sequence>
<feature type="compositionally biased region" description="Polar residues" evidence="1">
    <location>
        <begin position="32"/>
        <end position="45"/>
    </location>
</feature>
<evidence type="ECO:0000256" key="1">
    <source>
        <dbReference type="SAM" id="MobiDB-lite"/>
    </source>
</evidence>
<accession>A0A2B7YA34</accession>
<evidence type="ECO:0000313" key="3">
    <source>
        <dbReference type="Proteomes" id="UP000223968"/>
    </source>
</evidence>
<protein>
    <submittedName>
        <fullName evidence="2">Uncharacterized protein</fullName>
    </submittedName>
</protein>
<evidence type="ECO:0000313" key="2">
    <source>
        <dbReference type="EMBL" id="PGH17732.1"/>
    </source>
</evidence>
<dbReference type="Proteomes" id="UP000223968">
    <property type="component" value="Unassembled WGS sequence"/>
</dbReference>
<feature type="region of interest" description="Disordered" evidence="1">
    <location>
        <begin position="1"/>
        <end position="46"/>
    </location>
</feature>
<comment type="caution">
    <text evidence="2">The sequence shown here is derived from an EMBL/GenBank/DDBJ whole genome shotgun (WGS) entry which is preliminary data.</text>
</comment>
<feature type="compositionally biased region" description="Polar residues" evidence="1">
    <location>
        <begin position="10"/>
        <end position="24"/>
    </location>
</feature>
<gene>
    <name evidence="2" type="ORF">AJ79_00873</name>
</gene>
<keyword evidence="3" id="KW-1185">Reference proteome</keyword>
<dbReference type="EMBL" id="PDNB01000008">
    <property type="protein sequence ID" value="PGH17732.1"/>
    <property type="molecule type" value="Genomic_DNA"/>
</dbReference>
<proteinExistence type="predicted"/>
<dbReference type="AlphaFoldDB" id="A0A2B7YA34"/>
<reference evidence="2 3" key="1">
    <citation type="submission" date="2017-10" db="EMBL/GenBank/DDBJ databases">
        <title>Comparative genomics in systemic dimorphic fungi from Ajellomycetaceae.</title>
        <authorList>
            <person name="Munoz J.F."/>
            <person name="Mcewen J.G."/>
            <person name="Clay O.K."/>
            <person name="Cuomo C.A."/>
        </authorList>
    </citation>
    <scope>NUCLEOTIDE SEQUENCE [LARGE SCALE GENOMIC DNA]</scope>
    <source>
        <strain evidence="2 3">UAMH5409</strain>
    </source>
</reference>